<dbReference type="InterPro" id="IPR025121">
    <property type="entry name" value="GTPase_HflX_N"/>
</dbReference>
<dbReference type="GO" id="GO:0043022">
    <property type="term" value="F:ribosome binding"/>
    <property type="evidence" value="ECO:0007669"/>
    <property type="project" value="TreeGrafter"/>
</dbReference>
<comment type="function">
    <text evidence="6">GTPase that associates with the 50S ribosomal subunit and may have a role during protein synthesis or ribosome biogenesis.</text>
</comment>
<evidence type="ECO:0000256" key="8">
    <source>
        <dbReference type="PIRSR" id="PIRSR006809-2"/>
    </source>
</evidence>
<evidence type="ECO:0000256" key="1">
    <source>
        <dbReference type="ARBA" id="ARBA00022490"/>
    </source>
</evidence>
<dbReference type="InterPro" id="IPR032305">
    <property type="entry name" value="GTP-bd_M"/>
</dbReference>
<feature type="binding site" evidence="8">
    <location>
        <position position="337"/>
    </location>
    <ligand>
        <name>Mg(2+)</name>
        <dbReference type="ChEBI" id="CHEBI:18420"/>
    </ligand>
</feature>
<dbReference type="HAMAP" id="MF_00900">
    <property type="entry name" value="GTPase_HflX"/>
    <property type="match status" value="1"/>
</dbReference>
<evidence type="ECO:0000256" key="5">
    <source>
        <dbReference type="ARBA" id="ARBA00023134"/>
    </source>
</evidence>
<dbReference type="PANTHER" id="PTHR10229">
    <property type="entry name" value="GTP-BINDING PROTEIN HFLX"/>
    <property type="match status" value="1"/>
</dbReference>
<dbReference type="Gene3D" id="3.40.50.11060">
    <property type="entry name" value="GTPase HflX, N-terminal domain"/>
    <property type="match status" value="1"/>
</dbReference>
<dbReference type="Pfam" id="PF16360">
    <property type="entry name" value="GTP-bdg_M"/>
    <property type="match status" value="1"/>
</dbReference>
<keyword evidence="4 8" id="KW-0460">Magnesium</keyword>
<dbReference type="PROSITE" id="PS51705">
    <property type="entry name" value="G_HFLX"/>
    <property type="match status" value="1"/>
</dbReference>
<proteinExistence type="inferred from homology"/>
<evidence type="ECO:0000256" key="3">
    <source>
        <dbReference type="ARBA" id="ARBA00022741"/>
    </source>
</evidence>
<dbReference type="STRING" id="1693.BMIN_0798"/>
<dbReference type="InterPro" id="IPR030394">
    <property type="entry name" value="G_HFLX_dom"/>
</dbReference>
<evidence type="ECO:0000256" key="4">
    <source>
        <dbReference type="ARBA" id="ARBA00022842"/>
    </source>
</evidence>
<comment type="caution">
    <text evidence="11">The sequence shown here is derived from an EMBL/GenBank/DDBJ whole genome shotgun (WGS) entry which is preliminary data.</text>
</comment>
<dbReference type="InterPro" id="IPR027417">
    <property type="entry name" value="P-loop_NTPase"/>
</dbReference>
<dbReference type="PANTHER" id="PTHR10229:SF0">
    <property type="entry name" value="GTP-BINDING PROTEIN 6-RELATED"/>
    <property type="match status" value="1"/>
</dbReference>
<dbReference type="InterPro" id="IPR042108">
    <property type="entry name" value="GTPase_HflX_N_sf"/>
</dbReference>
<evidence type="ECO:0000259" key="10">
    <source>
        <dbReference type="PROSITE" id="PS51705"/>
    </source>
</evidence>
<keyword evidence="5 6" id="KW-0342">GTP-binding</keyword>
<dbReference type="CDD" id="cd01878">
    <property type="entry name" value="HflX"/>
    <property type="match status" value="1"/>
</dbReference>
<gene>
    <name evidence="6" type="primary">hflX</name>
    <name evidence="11" type="ORF">BMIN_0798</name>
</gene>
<comment type="subunit">
    <text evidence="6">Monomer. Associates with the 50S ribosomal subunit.</text>
</comment>
<dbReference type="Pfam" id="PF01926">
    <property type="entry name" value="MMR_HSR1"/>
    <property type="match status" value="1"/>
</dbReference>
<feature type="binding site" evidence="7">
    <location>
        <begin position="424"/>
        <end position="427"/>
    </location>
    <ligand>
        <name>GTP</name>
        <dbReference type="ChEBI" id="CHEBI:37565"/>
    </ligand>
</feature>
<keyword evidence="1 6" id="KW-0963">Cytoplasm</keyword>
<feature type="compositionally biased region" description="Basic and acidic residues" evidence="9">
    <location>
        <begin position="35"/>
        <end position="47"/>
    </location>
</feature>
<evidence type="ECO:0000256" key="6">
    <source>
        <dbReference type="HAMAP-Rule" id="MF_00900"/>
    </source>
</evidence>
<name>A0A087BPX5_9BIFI</name>
<keyword evidence="12" id="KW-1185">Reference proteome</keyword>
<feature type="binding site" evidence="7">
    <location>
        <begin position="357"/>
        <end position="360"/>
    </location>
    <ligand>
        <name>GTP</name>
        <dbReference type="ChEBI" id="CHEBI:37565"/>
    </ligand>
</feature>
<protein>
    <recommendedName>
        <fullName evidence="6">GTPase HflX</fullName>
    </recommendedName>
    <alternativeName>
        <fullName evidence="6">GTP-binding protein HflX</fullName>
    </alternativeName>
</protein>
<dbReference type="PRINTS" id="PR00326">
    <property type="entry name" value="GTP1OBG"/>
</dbReference>
<dbReference type="SUPFAM" id="SSF52540">
    <property type="entry name" value="P-loop containing nucleoside triphosphate hydrolases"/>
    <property type="match status" value="1"/>
</dbReference>
<evidence type="ECO:0000313" key="12">
    <source>
        <dbReference type="Proteomes" id="UP000029014"/>
    </source>
</evidence>
<reference evidence="11 12" key="1">
    <citation type="submission" date="2014-03" db="EMBL/GenBank/DDBJ databases">
        <title>Genomics of Bifidobacteria.</title>
        <authorList>
            <person name="Ventura M."/>
            <person name="Milani C."/>
            <person name="Lugli G.A."/>
        </authorList>
    </citation>
    <scope>NUCLEOTIDE SEQUENCE [LARGE SCALE GENOMIC DNA]</scope>
    <source>
        <strain evidence="11 12">LMG 11592</strain>
    </source>
</reference>
<dbReference type="Gene3D" id="6.10.250.2860">
    <property type="match status" value="1"/>
</dbReference>
<sequence length="524" mass="57153">MDHTFDNQRQDFPSEGRGAMNDDDAVRGGPGDGGGVDRVDAAHEDVLSGRSQVLLDRSATGARSDAGQEEWREREARNQFKHVEGLGELQDVTEVEYRRLRLERVVLVGVWSSATGTLEQAEESLRELAALAQTAGAVVCDGLLQQRYRPDAATYVGSGKAKELAGIVATNEADTIIVDDDMAPSQRRALEDATKVKVVDRTAVILDIFAQHATSREAKAQVELAQLEYMLPRLRGWGGSLSRQAGGRAAGADAGIGSRGPGETKIEMDRRVIRTRIARLRRQIAQMAPARDVKRGSRRRHDLPTVAVVGYTNAGKSSLTNRLTGSGELVENALFATLDTAVRRADSHDGRAYAYVDTVGFVRRLPTQLVEAFKSTLEEVAEADIIIHVVDASHPDPLGQIDAVNEVLEDIEGVEEIPRVLVFNKIDMVDSTVRTRLSSLKPEARLVSAYSGEGIDALRREVEKILPVPDVHVGGLLPYAAGGLVAQARRFGRVDSVEYRDDGMWLEADVTPVLAARIVRECRD</sequence>
<feature type="compositionally biased region" description="Basic and acidic residues" evidence="9">
    <location>
        <begin position="1"/>
        <end position="14"/>
    </location>
</feature>
<dbReference type="NCBIfam" id="TIGR03156">
    <property type="entry name" value="GTP_HflX"/>
    <property type="match status" value="1"/>
</dbReference>
<dbReference type="GO" id="GO:0005525">
    <property type="term" value="F:GTP binding"/>
    <property type="evidence" value="ECO:0007669"/>
    <property type="project" value="UniProtKB-UniRule"/>
</dbReference>
<comment type="similarity">
    <text evidence="6">Belongs to the TRAFAC class OBG-HflX-like GTPase superfamily. HflX GTPase family.</text>
</comment>
<feature type="domain" description="Hflx-type G" evidence="10">
    <location>
        <begin position="304"/>
        <end position="471"/>
    </location>
</feature>
<feature type="binding site" evidence="8">
    <location>
        <position position="317"/>
    </location>
    <ligand>
        <name>Mg(2+)</name>
        <dbReference type="ChEBI" id="CHEBI:18420"/>
    </ligand>
</feature>
<organism evidence="11 12">
    <name type="scientific">Bifidobacterium minimum</name>
    <dbReference type="NCBI Taxonomy" id="1693"/>
    <lineage>
        <taxon>Bacteria</taxon>
        <taxon>Bacillati</taxon>
        <taxon>Actinomycetota</taxon>
        <taxon>Actinomycetes</taxon>
        <taxon>Bifidobacteriales</taxon>
        <taxon>Bifidobacteriaceae</taxon>
        <taxon>Bifidobacterium</taxon>
    </lineage>
</organism>
<evidence type="ECO:0000313" key="11">
    <source>
        <dbReference type="EMBL" id="KFI73075.1"/>
    </source>
</evidence>
<feature type="binding site" evidence="7">
    <location>
        <begin position="448"/>
        <end position="450"/>
    </location>
    <ligand>
        <name>GTP</name>
        <dbReference type="ChEBI" id="CHEBI:37565"/>
    </ligand>
</feature>
<feature type="binding site" evidence="7">
    <location>
        <begin position="335"/>
        <end position="339"/>
    </location>
    <ligand>
        <name>GTP</name>
        <dbReference type="ChEBI" id="CHEBI:37565"/>
    </ligand>
</feature>
<dbReference type="GO" id="GO:0046872">
    <property type="term" value="F:metal ion binding"/>
    <property type="evidence" value="ECO:0007669"/>
    <property type="project" value="UniProtKB-KW"/>
</dbReference>
<comment type="subcellular location">
    <subcellularLocation>
        <location evidence="6">Cytoplasm</location>
    </subcellularLocation>
    <text evidence="6">May associate with membranes.</text>
</comment>
<dbReference type="eggNOG" id="COG2262">
    <property type="taxonomic scope" value="Bacteria"/>
</dbReference>
<evidence type="ECO:0000256" key="7">
    <source>
        <dbReference type="PIRSR" id="PIRSR006809-1"/>
    </source>
</evidence>
<feature type="region of interest" description="Disordered" evidence="9">
    <location>
        <begin position="1"/>
        <end position="74"/>
    </location>
</feature>
<keyword evidence="2 8" id="KW-0479">Metal-binding</keyword>
<dbReference type="GO" id="GO:0003924">
    <property type="term" value="F:GTPase activity"/>
    <property type="evidence" value="ECO:0007669"/>
    <property type="project" value="UniProtKB-UniRule"/>
</dbReference>
<dbReference type="GO" id="GO:0005737">
    <property type="term" value="C:cytoplasm"/>
    <property type="evidence" value="ECO:0007669"/>
    <property type="project" value="UniProtKB-SubCell"/>
</dbReference>
<dbReference type="Proteomes" id="UP000029014">
    <property type="component" value="Unassembled WGS sequence"/>
</dbReference>
<evidence type="ECO:0000256" key="2">
    <source>
        <dbReference type="ARBA" id="ARBA00022723"/>
    </source>
</evidence>
<dbReference type="FunFam" id="3.40.50.11060:FF:000001">
    <property type="entry name" value="GTPase HflX"/>
    <property type="match status" value="1"/>
</dbReference>
<dbReference type="PIRSF" id="PIRSF006809">
    <property type="entry name" value="GTP-binding_hflX_prd"/>
    <property type="match status" value="1"/>
</dbReference>
<comment type="cofactor">
    <cofactor evidence="8">
        <name>Mg(2+)</name>
        <dbReference type="ChEBI" id="CHEBI:18420"/>
    </cofactor>
</comment>
<dbReference type="InterPro" id="IPR006073">
    <property type="entry name" value="GTP-bd"/>
</dbReference>
<dbReference type="Gene3D" id="3.40.50.300">
    <property type="entry name" value="P-loop containing nucleotide triphosphate hydrolases"/>
    <property type="match status" value="1"/>
</dbReference>
<dbReference type="InterPro" id="IPR016496">
    <property type="entry name" value="GTPase_HflX"/>
</dbReference>
<evidence type="ECO:0000256" key="9">
    <source>
        <dbReference type="SAM" id="MobiDB-lite"/>
    </source>
</evidence>
<feature type="binding site" evidence="7">
    <location>
        <begin position="310"/>
        <end position="317"/>
    </location>
    <ligand>
        <name>GTP</name>
        <dbReference type="ChEBI" id="CHEBI:37565"/>
    </ligand>
</feature>
<accession>A0A087BPX5</accession>
<dbReference type="Pfam" id="PF13167">
    <property type="entry name" value="GTP-bdg_N"/>
    <property type="match status" value="1"/>
</dbReference>
<keyword evidence="3 6" id="KW-0547">Nucleotide-binding</keyword>
<dbReference type="AlphaFoldDB" id="A0A087BPX5"/>
<dbReference type="EMBL" id="JGZD01000008">
    <property type="protein sequence ID" value="KFI73075.1"/>
    <property type="molecule type" value="Genomic_DNA"/>
</dbReference>